<reference evidence="2 3" key="1">
    <citation type="journal article" date="2018" name="Environ. Microbiol.">
        <title>Isolation and genomic characterization of Novimethylophilus kurashikiensis gen. nov. sp. nov., a new lanthanide-dependent methylotrophic species of Methylophilaceae.</title>
        <authorList>
            <person name="Lv H."/>
            <person name="Sahin N."/>
            <person name="Tani A."/>
        </authorList>
    </citation>
    <scope>NUCLEOTIDE SEQUENCE [LARGE SCALE GENOMIC DNA]</scope>
    <source>
        <strain evidence="2 3">La2-4</strain>
    </source>
</reference>
<dbReference type="RefSeq" id="WP_109014884.1">
    <property type="nucleotide sequence ID" value="NZ_BDOQ01000003.1"/>
</dbReference>
<evidence type="ECO:0000256" key="1">
    <source>
        <dbReference type="SAM" id="SignalP"/>
    </source>
</evidence>
<protein>
    <recommendedName>
        <fullName evidence="4">DUF2946 domain-containing protein</fullName>
    </recommendedName>
</protein>
<organism evidence="2 3">
    <name type="scientific">Novimethylophilus kurashikiensis</name>
    <dbReference type="NCBI Taxonomy" id="1825523"/>
    <lineage>
        <taxon>Bacteria</taxon>
        <taxon>Pseudomonadati</taxon>
        <taxon>Pseudomonadota</taxon>
        <taxon>Betaproteobacteria</taxon>
        <taxon>Nitrosomonadales</taxon>
        <taxon>Methylophilaceae</taxon>
        <taxon>Novimethylophilus</taxon>
    </lineage>
</organism>
<evidence type="ECO:0000313" key="3">
    <source>
        <dbReference type="Proteomes" id="UP000245081"/>
    </source>
</evidence>
<proteinExistence type="predicted"/>
<dbReference type="AlphaFoldDB" id="A0A2R5F9W7"/>
<feature type="chain" id="PRO_5015362108" description="DUF2946 domain-containing protein" evidence="1">
    <location>
        <begin position="23"/>
        <end position="107"/>
    </location>
</feature>
<evidence type="ECO:0008006" key="4">
    <source>
        <dbReference type="Google" id="ProtNLM"/>
    </source>
</evidence>
<gene>
    <name evidence="2" type="ORF">NMK_1264</name>
</gene>
<keyword evidence="3" id="KW-1185">Reference proteome</keyword>
<name>A0A2R5F9W7_9PROT</name>
<sequence>MIRRLFLVFTLAFLFAFGQQGAAVHALSHLADEQGQTQGGSSPDNKATHAAFCDKCVTYASLGSAVGISHVVFAVTSDQQAVSAEDHIGHATDTTRHYAARAPPILV</sequence>
<feature type="signal peptide" evidence="1">
    <location>
        <begin position="1"/>
        <end position="22"/>
    </location>
</feature>
<comment type="caution">
    <text evidence="2">The sequence shown here is derived from an EMBL/GenBank/DDBJ whole genome shotgun (WGS) entry which is preliminary data.</text>
</comment>
<dbReference type="EMBL" id="BDOQ01000003">
    <property type="protein sequence ID" value="GBG13713.1"/>
    <property type="molecule type" value="Genomic_DNA"/>
</dbReference>
<dbReference type="Proteomes" id="UP000245081">
    <property type="component" value="Unassembled WGS sequence"/>
</dbReference>
<evidence type="ECO:0000313" key="2">
    <source>
        <dbReference type="EMBL" id="GBG13713.1"/>
    </source>
</evidence>
<keyword evidence="1" id="KW-0732">Signal</keyword>
<accession>A0A2R5F9W7</accession>